<protein>
    <recommendedName>
        <fullName evidence="2">Multidrug export protein MepA</fullName>
    </recommendedName>
</protein>
<dbReference type="EMBL" id="VSSQ01120305">
    <property type="protein sequence ID" value="MPN53303.1"/>
    <property type="molecule type" value="Genomic_DNA"/>
</dbReference>
<organism evidence="1">
    <name type="scientific">bioreactor metagenome</name>
    <dbReference type="NCBI Taxonomy" id="1076179"/>
    <lineage>
        <taxon>unclassified sequences</taxon>
        <taxon>metagenomes</taxon>
        <taxon>ecological metagenomes</taxon>
    </lineage>
</organism>
<proteinExistence type="predicted"/>
<gene>
    <name evidence="1" type="ORF">SDC9_200967</name>
</gene>
<sequence length="78" mass="8697">MGAQSACQQTFLALGQAKISMFLATLRKMFLIWPLALILPHLWGLGVWGLFIAEPIADLIAGTVTYLTFRVKSKKLLY</sequence>
<name>A0A645J1H7_9ZZZZ</name>
<reference evidence="1" key="1">
    <citation type="submission" date="2019-08" db="EMBL/GenBank/DDBJ databases">
        <authorList>
            <person name="Kucharzyk K."/>
            <person name="Murdoch R.W."/>
            <person name="Higgins S."/>
            <person name="Loffler F."/>
        </authorList>
    </citation>
    <scope>NUCLEOTIDE SEQUENCE</scope>
</reference>
<evidence type="ECO:0008006" key="2">
    <source>
        <dbReference type="Google" id="ProtNLM"/>
    </source>
</evidence>
<comment type="caution">
    <text evidence="1">The sequence shown here is derived from an EMBL/GenBank/DDBJ whole genome shotgun (WGS) entry which is preliminary data.</text>
</comment>
<evidence type="ECO:0000313" key="1">
    <source>
        <dbReference type="EMBL" id="MPN53303.1"/>
    </source>
</evidence>
<accession>A0A645J1H7</accession>
<dbReference type="AlphaFoldDB" id="A0A645J1H7"/>